<dbReference type="InterPro" id="IPR027417">
    <property type="entry name" value="P-loop_NTPase"/>
</dbReference>
<comment type="caution">
    <text evidence="1">The sequence shown here is derived from an EMBL/GenBank/DDBJ whole genome shotgun (WGS) entry which is preliminary data.</text>
</comment>
<sequence>MEESELLVIGGASGVGKSSAAFALHDLLSAQEVRHAVVEGDALDLAHPAPWHSGIAFRNLSAIWANYRAFGYNRLVFTNTVSVLEGAAIADAMGDQPRMTAVLLQATTRTIHDRLGRRERGESLDAHAERSRVAALRLDTEAGPAVHRINTESRSPHEVALQMNSLLGWVG</sequence>
<dbReference type="Proteomes" id="UP000535437">
    <property type="component" value="Unassembled WGS sequence"/>
</dbReference>
<protein>
    <submittedName>
        <fullName evidence="1">Putative kinase</fullName>
    </submittedName>
</protein>
<gene>
    <name evidence="1" type="ORF">HNR09_002076</name>
</gene>
<keyword evidence="1" id="KW-0808">Transferase</keyword>
<dbReference type="Gene3D" id="3.40.50.300">
    <property type="entry name" value="P-loop containing nucleotide triphosphate hydrolases"/>
    <property type="match status" value="1"/>
</dbReference>
<dbReference type="EMBL" id="JACCFY010000001">
    <property type="protein sequence ID" value="NYJ78665.1"/>
    <property type="molecule type" value="Genomic_DNA"/>
</dbReference>
<reference evidence="1 2" key="1">
    <citation type="submission" date="2020-07" db="EMBL/GenBank/DDBJ databases">
        <title>Sequencing the genomes of 1000 actinobacteria strains.</title>
        <authorList>
            <person name="Klenk H.-P."/>
        </authorList>
    </citation>
    <scope>NUCLEOTIDE SEQUENCE [LARGE SCALE GENOMIC DNA]</scope>
    <source>
        <strain evidence="1 2">DSM 15475</strain>
    </source>
</reference>
<proteinExistence type="predicted"/>
<keyword evidence="1" id="KW-0418">Kinase</keyword>
<name>A0A7Z0KAV7_9MICC</name>
<keyword evidence="2" id="KW-1185">Reference proteome</keyword>
<dbReference type="SUPFAM" id="SSF52540">
    <property type="entry name" value="P-loop containing nucleoside triphosphate hydrolases"/>
    <property type="match status" value="1"/>
</dbReference>
<evidence type="ECO:0000313" key="1">
    <source>
        <dbReference type="EMBL" id="NYJ78665.1"/>
    </source>
</evidence>
<dbReference type="GO" id="GO:0016301">
    <property type="term" value="F:kinase activity"/>
    <property type="evidence" value="ECO:0007669"/>
    <property type="project" value="UniProtKB-KW"/>
</dbReference>
<organism evidence="1 2">
    <name type="scientific">Nesterenkonia xinjiangensis</name>
    <dbReference type="NCBI Taxonomy" id="225327"/>
    <lineage>
        <taxon>Bacteria</taxon>
        <taxon>Bacillati</taxon>
        <taxon>Actinomycetota</taxon>
        <taxon>Actinomycetes</taxon>
        <taxon>Micrococcales</taxon>
        <taxon>Micrococcaceae</taxon>
        <taxon>Nesterenkonia</taxon>
    </lineage>
</organism>
<evidence type="ECO:0000313" key="2">
    <source>
        <dbReference type="Proteomes" id="UP000535437"/>
    </source>
</evidence>
<dbReference type="RefSeq" id="WP_179541975.1">
    <property type="nucleotide sequence ID" value="NZ_BAAALL010000005.1"/>
</dbReference>
<accession>A0A7Z0KAV7</accession>
<dbReference type="AlphaFoldDB" id="A0A7Z0KAV7"/>